<sequence length="137" mass="15490">MSFEGKKLSDSHVLSHMLPSSYNYFDMESPQIFISGQQMLYFIKLRISALDCIKGTRCGCSDVRITKTKSLMHHRYQISTNNTAACGSRFQGALALTLNEALTAAEEEDGKYIECTEKEDGEEEEEEEEEVEEEETG</sequence>
<dbReference type="AlphaFoldDB" id="X1ZY96"/>
<reference evidence="3" key="2">
    <citation type="journal article" date="2013" name="Nature">
        <title>Insights into bilaterian evolution from three spiralian genomes.</title>
        <authorList>
            <person name="Simakov O."/>
            <person name="Marletaz F."/>
            <person name="Cho S.J."/>
            <person name="Edsinger-Gonzales E."/>
            <person name="Havlak P."/>
            <person name="Hellsten U."/>
            <person name="Kuo D.H."/>
            <person name="Larsson T."/>
            <person name="Lv J."/>
            <person name="Arendt D."/>
            <person name="Savage R."/>
            <person name="Osoegawa K."/>
            <person name="de Jong P."/>
            <person name="Grimwood J."/>
            <person name="Chapman J.A."/>
            <person name="Shapiro H."/>
            <person name="Aerts A."/>
            <person name="Otillar R.P."/>
            <person name="Terry A.Y."/>
            <person name="Boore J.L."/>
            <person name="Grigoriev I.V."/>
            <person name="Lindberg D.R."/>
            <person name="Seaver E.C."/>
            <person name="Weisblat D.A."/>
            <person name="Putnam N.H."/>
            <person name="Rokhsar D.S."/>
        </authorList>
    </citation>
    <scope>NUCLEOTIDE SEQUENCE</scope>
    <source>
        <strain evidence="3">I ESC-2004</strain>
    </source>
</reference>
<feature type="compositionally biased region" description="Acidic residues" evidence="1">
    <location>
        <begin position="119"/>
        <end position="137"/>
    </location>
</feature>
<evidence type="ECO:0000313" key="3">
    <source>
        <dbReference type="Proteomes" id="UP000014760"/>
    </source>
</evidence>
<dbReference type="Proteomes" id="UP000014760">
    <property type="component" value="Unassembled WGS sequence"/>
</dbReference>
<reference evidence="3" key="1">
    <citation type="submission" date="2012-12" db="EMBL/GenBank/DDBJ databases">
        <authorList>
            <person name="Hellsten U."/>
            <person name="Grimwood J."/>
            <person name="Chapman J.A."/>
            <person name="Shapiro H."/>
            <person name="Aerts A."/>
            <person name="Otillar R.P."/>
            <person name="Terry A.Y."/>
            <person name="Boore J.L."/>
            <person name="Simakov O."/>
            <person name="Marletaz F."/>
            <person name="Cho S.-J."/>
            <person name="Edsinger-Gonzales E."/>
            <person name="Havlak P."/>
            <person name="Kuo D.-H."/>
            <person name="Larsson T."/>
            <person name="Lv J."/>
            <person name="Arendt D."/>
            <person name="Savage R."/>
            <person name="Osoegawa K."/>
            <person name="de Jong P."/>
            <person name="Lindberg D.R."/>
            <person name="Seaver E.C."/>
            <person name="Weisblat D.A."/>
            <person name="Putnam N.H."/>
            <person name="Grigoriev I.V."/>
            <person name="Rokhsar D.S."/>
        </authorList>
    </citation>
    <scope>NUCLEOTIDE SEQUENCE</scope>
    <source>
        <strain evidence="3">I ESC-2004</strain>
    </source>
</reference>
<protein>
    <submittedName>
        <fullName evidence="2">Uncharacterized protein</fullName>
    </submittedName>
</protein>
<organism evidence="2 3">
    <name type="scientific">Capitella teleta</name>
    <name type="common">Polychaete worm</name>
    <dbReference type="NCBI Taxonomy" id="283909"/>
    <lineage>
        <taxon>Eukaryota</taxon>
        <taxon>Metazoa</taxon>
        <taxon>Spiralia</taxon>
        <taxon>Lophotrochozoa</taxon>
        <taxon>Annelida</taxon>
        <taxon>Polychaeta</taxon>
        <taxon>Sedentaria</taxon>
        <taxon>Scolecida</taxon>
        <taxon>Capitellidae</taxon>
        <taxon>Capitella</taxon>
    </lineage>
</organism>
<evidence type="ECO:0000256" key="1">
    <source>
        <dbReference type="SAM" id="MobiDB-lite"/>
    </source>
</evidence>
<reference evidence="2" key="3">
    <citation type="submission" date="2015-06" db="UniProtKB">
        <authorList>
            <consortium name="EnsemblMetazoa"/>
        </authorList>
    </citation>
    <scope>IDENTIFICATION</scope>
</reference>
<evidence type="ECO:0000313" key="2">
    <source>
        <dbReference type="EnsemblMetazoa" id="CapteP198069"/>
    </source>
</evidence>
<name>X1ZY96_CAPTE</name>
<keyword evidence="3" id="KW-1185">Reference proteome</keyword>
<dbReference type="HOGENOM" id="CLU_1867038_0_0_1"/>
<dbReference type="EnsemblMetazoa" id="CapteT198069">
    <property type="protein sequence ID" value="CapteP198069"/>
    <property type="gene ID" value="CapteG198069"/>
</dbReference>
<accession>X1ZY96</accession>
<proteinExistence type="predicted"/>
<feature type="region of interest" description="Disordered" evidence="1">
    <location>
        <begin position="108"/>
        <end position="137"/>
    </location>
</feature>
<dbReference type="EMBL" id="AMQN01000144">
    <property type="status" value="NOT_ANNOTATED_CDS"/>
    <property type="molecule type" value="Genomic_DNA"/>
</dbReference>